<dbReference type="Pfam" id="PF20414">
    <property type="entry name" value="DUF6698"/>
    <property type="match status" value="1"/>
</dbReference>
<dbReference type="EMBL" id="JBANRG010000034">
    <property type="protein sequence ID" value="KAK7450169.1"/>
    <property type="molecule type" value="Genomic_DNA"/>
</dbReference>
<feature type="compositionally biased region" description="Low complexity" evidence="1">
    <location>
        <begin position="18"/>
        <end position="33"/>
    </location>
</feature>
<keyword evidence="3" id="KW-1185">Reference proteome</keyword>
<feature type="compositionally biased region" description="Polar residues" evidence="1">
    <location>
        <begin position="1"/>
        <end position="13"/>
    </location>
</feature>
<organism evidence="2 3">
    <name type="scientific">Marasmiellus scandens</name>
    <dbReference type="NCBI Taxonomy" id="2682957"/>
    <lineage>
        <taxon>Eukaryota</taxon>
        <taxon>Fungi</taxon>
        <taxon>Dikarya</taxon>
        <taxon>Basidiomycota</taxon>
        <taxon>Agaricomycotina</taxon>
        <taxon>Agaricomycetes</taxon>
        <taxon>Agaricomycetidae</taxon>
        <taxon>Agaricales</taxon>
        <taxon>Marasmiineae</taxon>
        <taxon>Omphalotaceae</taxon>
        <taxon>Marasmiellus</taxon>
    </lineage>
</organism>
<protein>
    <submittedName>
        <fullName evidence="2">Uncharacterized protein</fullName>
    </submittedName>
</protein>
<name>A0ABR1J4Z7_9AGAR</name>
<sequence length="465" mass="52470">MTSSTSGRTSIQTHRSRPGYSSLPPSSGPGSRSPSPPTDYDAVLASLKRKIDELEEENRNLKGKQTKKPITCRTLGRPIRRLVSLFTSVNTIVAEYDRRCIPGAQTEDEELDNVNVELLNPVELEEYEQRMDLKRIRDRDHEAFNILCKHVPYLRKKLYSKDIDHLELQEEYRQLEIGANGARSEDIYKAQKELVDWLHARNPAPNPLLDRMSRVGRGLTHDVTGWFICPVDLDWNDPVIRSDLRTLVKSVVGDSKLPFFFHVLYHDEKGDPENPLKGWLQGPLLVKMLCMIFKSASSVGEEVVDGNVALNSTDDEDNNMQVTPSYQPSSKRRKPTRKNVAQILNIDAVTPRMIAYAAVMASLRFALSDVAGWGSDRSFPYESFYNAIIDFFKDVELDSEDELQNKKLLAWWNKTVFPPTDASLSASAKPLKDFRNVLKAQRAAKSARSHAAAATKAAQSQSQPV</sequence>
<gene>
    <name evidence="2" type="ORF">VKT23_013052</name>
</gene>
<evidence type="ECO:0000313" key="3">
    <source>
        <dbReference type="Proteomes" id="UP001498398"/>
    </source>
</evidence>
<dbReference type="Proteomes" id="UP001498398">
    <property type="component" value="Unassembled WGS sequence"/>
</dbReference>
<feature type="compositionally biased region" description="Polar residues" evidence="1">
    <location>
        <begin position="319"/>
        <end position="329"/>
    </location>
</feature>
<accession>A0ABR1J4Z7</accession>
<feature type="region of interest" description="Disordered" evidence="1">
    <location>
        <begin position="1"/>
        <end position="41"/>
    </location>
</feature>
<feature type="region of interest" description="Disordered" evidence="1">
    <location>
        <begin position="445"/>
        <end position="465"/>
    </location>
</feature>
<proteinExistence type="predicted"/>
<feature type="region of interest" description="Disordered" evidence="1">
    <location>
        <begin position="310"/>
        <end position="337"/>
    </location>
</feature>
<dbReference type="InterPro" id="IPR046521">
    <property type="entry name" value="DUF6698"/>
</dbReference>
<evidence type="ECO:0000256" key="1">
    <source>
        <dbReference type="SAM" id="MobiDB-lite"/>
    </source>
</evidence>
<evidence type="ECO:0000313" key="2">
    <source>
        <dbReference type="EMBL" id="KAK7450169.1"/>
    </source>
</evidence>
<reference evidence="2 3" key="1">
    <citation type="submission" date="2024-01" db="EMBL/GenBank/DDBJ databases">
        <title>A draft genome for the cacao thread blight pathogen Marasmiellus scandens.</title>
        <authorList>
            <person name="Baruah I.K."/>
            <person name="Leung J."/>
            <person name="Bukari Y."/>
            <person name="Amoako-Attah I."/>
            <person name="Meinhardt L.W."/>
            <person name="Bailey B.A."/>
            <person name="Cohen S.P."/>
        </authorList>
    </citation>
    <scope>NUCLEOTIDE SEQUENCE [LARGE SCALE GENOMIC DNA]</scope>
    <source>
        <strain evidence="2 3">GH-19</strain>
    </source>
</reference>
<comment type="caution">
    <text evidence="2">The sequence shown here is derived from an EMBL/GenBank/DDBJ whole genome shotgun (WGS) entry which is preliminary data.</text>
</comment>